<evidence type="ECO:0000313" key="2">
    <source>
        <dbReference type="EMBL" id="KAH3796753.1"/>
    </source>
</evidence>
<reference evidence="2" key="2">
    <citation type="submission" date="2020-11" db="EMBL/GenBank/DDBJ databases">
        <authorList>
            <person name="McCartney M.A."/>
            <person name="Auch B."/>
            <person name="Kono T."/>
            <person name="Mallez S."/>
            <person name="Becker A."/>
            <person name="Gohl D.M."/>
            <person name="Silverstein K.A.T."/>
            <person name="Koren S."/>
            <person name="Bechman K.B."/>
            <person name="Herman A."/>
            <person name="Abrahante J.E."/>
            <person name="Garbe J."/>
        </authorList>
    </citation>
    <scope>NUCLEOTIDE SEQUENCE</scope>
    <source>
        <strain evidence="2">Duluth1</strain>
        <tissue evidence="2">Whole animal</tissue>
    </source>
</reference>
<dbReference type="PANTHER" id="PTHR45957:SF1">
    <property type="entry name" value="ANAPHASE-PROMOTING COMPLEX SUBUNIT 2"/>
    <property type="match status" value="1"/>
</dbReference>
<proteinExistence type="predicted"/>
<feature type="region of interest" description="Disordered" evidence="1">
    <location>
        <begin position="1"/>
        <end position="24"/>
    </location>
</feature>
<accession>A0A9D4FG85</accession>
<dbReference type="AlphaFoldDB" id="A0A9D4FG85"/>
<evidence type="ECO:0000256" key="1">
    <source>
        <dbReference type="SAM" id="MobiDB-lite"/>
    </source>
</evidence>
<reference evidence="2" key="1">
    <citation type="journal article" date="2019" name="bioRxiv">
        <title>The Genome of the Zebra Mussel, Dreissena polymorpha: A Resource for Invasive Species Research.</title>
        <authorList>
            <person name="McCartney M.A."/>
            <person name="Auch B."/>
            <person name="Kono T."/>
            <person name="Mallez S."/>
            <person name="Zhang Y."/>
            <person name="Obille A."/>
            <person name="Becker A."/>
            <person name="Abrahante J.E."/>
            <person name="Garbe J."/>
            <person name="Badalamenti J.P."/>
            <person name="Herman A."/>
            <person name="Mangelson H."/>
            <person name="Liachko I."/>
            <person name="Sullivan S."/>
            <person name="Sone E.D."/>
            <person name="Koren S."/>
            <person name="Silverstein K.A.T."/>
            <person name="Beckman K.B."/>
            <person name="Gohl D.M."/>
        </authorList>
    </citation>
    <scope>NUCLEOTIDE SEQUENCE</scope>
    <source>
        <strain evidence="2">Duluth1</strain>
        <tissue evidence="2">Whole animal</tissue>
    </source>
</reference>
<gene>
    <name evidence="2" type="ORF">DPMN_150324</name>
</gene>
<dbReference type="GO" id="GO:0007091">
    <property type="term" value="P:metaphase/anaphase transition of mitotic cell cycle"/>
    <property type="evidence" value="ECO:0007669"/>
    <property type="project" value="TreeGrafter"/>
</dbReference>
<dbReference type="InterPro" id="IPR036317">
    <property type="entry name" value="Cullin_homology_sf"/>
</dbReference>
<dbReference type="PANTHER" id="PTHR45957">
    <property type="entry name" value="ANAPHASE-PROMOTING COMPLEX SUBUNIT 2"/>
    <property type="match status" value="1"/>
</dbReference>
<keyword evidence="3" id="KW-1185">Reference proteome</keyword>
<dbReference type="GO" id="GO:0070979">
    <property type="term" value="P:protein K11-linked ubiquitination"/>
    <property type="evidence" value="ECO:0007669"/>
    <property type="project" value="TreeGrafter"/>
</dbReference>
<dbReference type="SUPFAM" id="SSF75632">
    <property type="entry name" value="Cullin homology domain"/>
    <property type="match status" value="1"/>
</dbReference>
<name>A0A9D4FG85_DREPO</name>
<dbReference type="Proteomes" id="UP000828390">
    <property type="component" value="Unassembled WGS sequence"/>
</dbReference>
<evidence type="ECO:0000313" key="3">
    <source>
        <dbReference type="Proteomes" id="UP000828390"/>
    </source>
</evidence>
<comment type="caution">
    <text evidence="2">The sequence shown here is derived from an EMBL/GenBank/DDBJ whole genome shotgun (WGS) entry which is preliminary data.</text>
</comment>
<dbReference type="InterPro" id="IPR044554">
    <property type="entry name" value="ANAPC2"/>
</dbReference>
<organism evidence="2 3">
    <name type="scientific">Dreissena polymorpha</name>
    <name type="common">Zebra mussel</name>
    <name type="synonym">Mytilus polymorpha</name>
    <dbReference type="NCBI Taxonomy" id="45954"/>
    <lineage>
        <taxon>Eukaryota</taxon>
        <taxon>Metazoa</taxon>
        <taxon>Spiralia</taxon>
        <taxon>Lophotrochozoa</taxon>
        <taxon>Mollusca</taxon>
        <taxon>Bivalvia</taxon>
        <taxon>Autobranchia</taxon>
        <taxon>Heteroconchia</taxon>
        <taxon>Euheterodonta</taxon>
        <taxon>Imparidentia</taxon>
        <taxon>Neoheterodontei</taxon>
        <taxon>Myida</taxon>
        <taxon>Dreissenoidea</taxon>
        <taxon>Dreissenidae</taxon>
        <taxon>Dreissena</taxon>
    </lineage>
</organism>
<protein>
    <submittedName>
        <fullName evidence="2">Uncharacterized protein</fullName>
    </submittedName>
</protein>
<dbReference type="GO" id="GO:0005680">
    <property type="term" value="C:anaphase-promoting complex"/>
    <property type="evidence" value="ECO:0007669"/>
    <property type="project" value="TreeGrafter"/>
</dbReference>
<dbReference type="EMBL" id="JAIWYP010000007">
    <property type="protein sequence ID" value="KAH3796753.1"/>
    <property type="molecule type" value="Genomic_DNA"/>
</dbReference>
<sequence length="71" mass="8174">MLKDVTDSKRVNTRISDERKQKGEEQDVEVNAMILSAQFWPAFREEKVQLPDCKKLNTCPDDDNCLGLSFV</sequence>